<dbReference type="Gene3D" id="1.10.287.810">
    <property type="entry name" value="Mitochondrial import inner membrane translocase subunit tim13 like domains"/>
    <property type="match status" value="1"/>
</dbReference>
<feature type="domain" description="Tim10-like" evidence="3">
    <location>
        <begin position="30"/>
        <end position="91"/>
    </location>
</feature>
<dbReference type="SUPFAM" id="SSF144122">
    <property type="entry name" value="Tim10-like"/>
    <property type="match status" value="1"/>
</dbReference>
<keyword evidence="1" id="KW-1015">Disulfide bond</keyword>
<dbReference type="Pfam" id="PF02953">
    <property type="entry name" value="zf-Tim10_DDP"/>
    <property type="match status" value="1"/>
</dbReference>
<keyword evidence="1" id="KW-0143">Chaperone</keyword>
<keyword evidence="1" id="KW-0653">Protein transport</keyword>
<evidence type="ECO:0000313" key="6">
    <source>
        <dbReference type="Proteomes" id="UP000006727"/>
    </source>
</evidence>
<evidence type="ECO:0000313" key="4">
    <source>
        <dbReference type="EMBL" id="PNR35290.1"/>
    </source>
</evidence>
<dbReference type="PaxDb" id="3218-PP1S3_222V6.1"/>
<dbReference type="EnsemblPlants" id="Pp3c18_15660V3.1">
    <property type="protein sequence ID" value="Pp3c18_15660V3.1"/>
    <property type="gene ID" value="Pp3c18_15660"/>
</dbReference>
<feature type="region of interest" description="Disordered" evidence="2">
    <location>
        <begin position="1"/>
        <end position="24"/>
    </location>
</feature>
<dbReference type="Gramene" id="Pp3c18_15660V3.2">
    <property type="protein sequence ID" value="Pp3c18_15660V3.2"/>
    <property type="gene ID" value="Pp3c18_15660"/>
</dbReference>
<reference evidence="5" key="3">
    <citation type="submission" date="2020-12" db="UniProtKB">
        <authorList>
            <consortium name="EnsemblPlants"/>
        </authorList>
    </citation>
    <scope>IDENTIFICATION</scope>
</reference>
<dbReference type="GO" id="GO:0015031">
    <property type="term" value="P:protein transport"/>
    <property type="evidence" value="ECO:0007669"/>
    <property type="project" value="UniProtKB-KW"/>
</dbReference>
<feature type="compositionally biased region" description="Low complexity" evidence="2">
    <location>
        <begin position="9"/>
        <end position="24"/>
    </location>
</feature>
<dbReference type="InterPro" id="IPR004217">
    <property type="entry name" value="Tim10-like"/>
</dbReference>
<keyword evidence="1" id="KW-0813">Transport</keyword>
<comment type="subcellular location">
    <subcellularLocation>
        <location evidence="1">Mitochondrion inner membrane</location>
        <topology evidence="1">Peripheral membrane protein</topology>
        <orientation evidence="1">Intermembrane side</orientation>
    </subcellularLocation>
</comment>
<evidence type="ECO:0000313" key="5">
    <source>
        <dbReference type="EnsemblPlants" id="Pp3c18_15660V3.1"/>
    </source>
</evidence>
<dbReference type="FunCoup" id="A0A2K1J184">
    <property type="interactions" value="3275"/>
</dbReference>
<evidence type="ECO:0000256" key="2">
    <source>
        <dbReference type="SAM" id="MobiDB-lite"/>
    </source>
</evidence>
<proteinExistence type="inferred from homology"/>
<dbReference type="Proteomes" id="UP000006727">
    <property type="component" value="Chromosome 18"/>
</dbReference>
<name>A0A2K1J184_PHYPA</name>
<comment type="function">
    <text evidence="1">Mitochondrial intermembrane chaperone that participates in the import and insertion of some multi-pass transmembrane proteins into the mitochondrial inner membrane. Also required for the transfer of beta-barrel precursors from the TOM complex to the sorting and assembly machinery (SAM complex) of the outer membrane. Acts as a chaperone-like protein that protects the hydrophobic precursors from aggregation and guide them through the mitochondrial intermembrane space.</text>
</comment>
<sequence>MLVQDAEARSPLPGSPHRSGSSGRGCYCFFDQEKQKAVLNELVGKLTDVCWDKCITSTPGSKLSSSESSCLTYCAQRFLETSSLILRRFQNLQ</sequence>
<dbReference type="InParanoid" id="A0A2K1J184"/>
<accession>A0A2K1J184</accession>
<organism evidence="4">
    <name type="scientific">Physcomitrium patens</name>
    <name type="common">Spreading-leaved earth moss</name>
    <name type="synonym">Physcomitrella patens</name>
    <dbReference type="NCBI Taxonomy" id="3218"/>
    <lineage>
        <taxon>Eukaryota</taxon>
        <taxon>Viridiplantae</taxon>
        <taxon>Streptophyta</taxon>
        <taxon>Embryophyta</taxon>
        <taxon>Bryophyta</taxon>
        <taxon>Bryophytina</taxon>
        <taxon>Bryopsida</taxon>
        <taxon>Funariidae</taxon>
        <taxon>Funariales</taxon>
        <taxon>Funariaceae</taxon>
        <taxon>Physcomitrium</taxon>
    </lineage>
</organism>
<dbReference type="AlphaFoldDB" id="A0A2K1J184"/>
<comment type="domain">
    <text evidence="1">The twin CX3C motif contains 4 conserved Cys residues that form 2 disulfide bonds in the mitochondrial intermembrane space.</text>
</comment>
<keyword evidence="1" id="KW-0472">Membrane</keyword>
<dbReference type="InterPro" id="IPR035427">
    <property type="entry name" value="Tim10-like_dom_sf"/>
</dbReference>
<evidence type="ECO:0000256" key="1">
    <source>
        <dbReference type="RuleBase" id="RU367043"/>
    </source>
</evidence>
<dbReference type="EMBL" id="ABEU02000018">
    <property type="protein sequence ID" value="PNR35290.1"/>
    <property type="molecule type" value="Genomic_DNA"/>
</dbReference>
<comment type="similarity">
    <text evidence="1">Belongs to the small Tim family.</text>
</comment>
<evidence type="ECO:0000259" key="3">
    <source>
        <dbReference type="Pfam" id="PF02953"/>
    </source>
</evidence>
<gene>
    <name evidence="4" type="ORF">PHYPA_023190</name>
</gene>
<protein>
    <recommendedName>
        <fullName evidence="1">Mitochondrial import inner membrane translocase subunit</fullName>
    </recommendedName>
</protein>
<dbReference type="STRING" id="3218.A0A2K1J184"/>
<keyword evidence="6" id="KW-1185">Reference proteome</keyword>
<reference evidence="4 6" key="1">
    <citation type="journal article" date="2008" name="Science">
        <title>The Physcomitrella genome reveals evolutionary insights into the conquest of land by plants.</title>
        <authorList>
            <person name="Rensing S."/>
            <person name="Lang D."/>
            <person name="Zimmer A."/>
            <person name="Terry A."/>
            <person name="Salamov A."/>
            <person name="Shapiro H."/>
            <person name="Nishiyama T."/>
            <person name="Perroud P.-F."/>
            <person name="Lindquist E."/>
            <person name="Kamisugi Y."/>
            <person name="Tanahashi T."/>
            <person name="Sakakibara K."/>
            <person name="Fujita T."/>
            <person name="Oishi K."/>
            <person name="Shin-I T."/>
            <person name="Kuroki Y."/>
            <person name="Toyoda A."/>
            <person name="Suzuki Y."/>
            <person name="Hashimoto A."/>
            <person name="Yamaguchi K."/>
            <person name="Sugano A."/>
            <person name="Kohara Y."/>
            <person name="Fujiyama A."/>
            <person name="Anterola A."/>
            <person name="Aoki S."/>
            <person name="Ashton N."/>
            <person name="Barbazuk W.B."/>
            <person name="Barker E."/>
            <person name="Bennetzen J."/>
            <person name="Bezanilla M."/>
            <person name="Blankenship R."/>
            <person name="Cho S.H."/>
            <person name="Dutcher S."/>
            <person name="Estelle M."/>
            <person name="Fawcett J.A."/>
            <person name="Gundlach H."/>
            <person name="Hanada K."/>
            <person name="Heyl A."/>
            <person name="Hicks K.A."/>
            <person name="Hugh J."/>
            <person name="Lohr M."/>
            <person name="Mayer K."/>
            <person name="Melkozernov A."/>
            <person name="Murata T."/>
            <person name="Nelson D."/>
            <person name="Pils B."/>
            <person name="Prigge M."/>
            <person name="Reiss B."/>
            <person name="Renner T."/>
            <person name="Rombauts S."/>
            <person name="Rushton P."/>
            <person name="Sanderfoot A."/>
            <person name="Schween G."/>
            <person name="Shiu S.-H."/>
            <person name="Stueber K."/>
            <person name="Theodoulou F.L."/>
            <person name="Tu H."/>
            <person name="Van de Peer Y."/>
            <person name="Verrier P.J."/>
            <person name="Waters E."/>
            <person name="Wood A."/>
            <person name="Yang L."/>
            <person name="Cove D."/>
            <person name="Cuming A."/>
            <person name="Hasebe M."/>
            <person name="Lucas S."/>
            <person name="Mishler D.B."/>
            <person name="Reski R."/>
            <person name="Grigoriev I."/>
            <person name="Quatrano R.S."/>
            <person name="Boore J.L."/>
        </authorList>
    </citation>
    <scope>NUCLEOTIDE SEQUENCE [LARGE SCALE GENOMIC DNA]</scope>
    <source>
        <strain evidence="5 6">cv. Gransden 2004</strain>
    </source>
</reference>
<keyword evidence="1" id="KW-0999">Mitochondrion inner membrane</keyword>
<keyword evidence="1" id="KW-0811">Translocation</keyword>
<comment type="subunit">
    <text evidence="1">Heterohexamer.</text>
</comment>
<dbReference type="GO" id="GO:0005743">
    <property type="term" value="C:mitochondrial inner membrane"/>
    <property type="evidence" value="ECO:0007669"/>
    <property type="project" value="UniProtKB-SubCell"/>
</dbReference>
<keyword evidence="1" id="KW-0496">Mitochondrion</keyword>
<dbReference type="EnsemblPlants" id="Pp3c18_15660V3.2">
    <property type="protein sequence ID" value="Pp3c18_15660V3.2"/>
    <property type="gene ID" value="Pp3c18_15660"/>
</dbReference>
<dbReference type="Gramene" id="Pp3c18_15660V3.1">
    <property type="protein sequence ID" value="Pp3c18_15660V3.1"/>
    <property type="gene ID" value="Pp3c18_15660"/>
</dbReference>
<reference evidence="4 6" key="2">
    <citation type="journal article" date="2018" name="Plant J.">
        <title>The Physcomitrella patens chromosome-scale assembly reveals moss genome structure and evolution.</title>
        <authorList>
            <person name="Lang D."/>
            <person name="Ullrich K.K."/>
            <person name="Murat F."/>
            <person name="Fuchs J."/>
            <person name="Jenkins J."/>
            <person name="Haas F.B."/>
            <person name="Piednoel M."/>
            <person name="Gundlach H."/>
            <person name="Van Bel M."/>
            <person name="Meyberg R."/>
            <person name="Vives C."/>
            <person name="Morata J."/>
            <person name="Symeonidi A."/>
            <person name="Hiss M."/>
            <person name="Muchero W."/>
            <person name="Kamisugi Y."/>
            <person name="Saleh O."/>
            <person name="Blanc G."/>
            <person name="Decker E.L."/>
            <person name="van Gessel N."/>
            <person name="Grimwood J."/>
            <person name="Hayes R.D."/>
            <person name="Graham S.W."/>
            <person name="Gunter L.E."/>
            <person name="McDaniel S.F."/>
            <person name="Hoernstein S.N.W."/>
            <person name="Larsson A."/>
            <person name="Li F.W."/>
            <person name="Perroud P.F."/>
            <person name="Phillips J."/>
            <person name="Ranjan P."/>
            <person name="Rokshar D.S."/>
            <person name="Rothfels C.J."/>
            <person name="Schneider L."/>
            <person name="Shu S."/>
            <person name="Stevenson D.W."/>
            <person name="Thummler F."/>
            <person name="Tillich M."/>
            <person name="Villarreal Aguilar J.C."/>
            <person name="Widiez T."/>
            <person name="Wong G.K."/>
            <person name="Wymore A."/>
            <person name="Zhang Y."/>
            <person name="Zimmer A.D."/>
            <person name="Quatrano R.S."/>
            <person name="Mayer K.F.X."/>
            <person name="Goodstein D."/>
            <person name="Casacuberta J.M."/>
            <person name="Vandepoele K."/>
            <person name="Reski R."/>
            <person name="Cuming A.C."/>
            <person name="Tuskan G.A."/>
            <person name="Maumus F."/>
            <person name="Salse J."/>
            <person name="Schmutz J."/>
            <person name="Rensing S.A."/>
        </authorList>
    </citation>
    <scope>NUCLEOTIDE SEQUENCE [LARGE SCALE GENOMIC DNA]</scope>
    <source>
        <strain evidence="5 6">cv. Gransden 2004</strain>
    </source>
</reference>